<sequence>MRLAAAIAATALVVSGQTAVAAAPAPVQPDPLLAFVEDPGRIDLAAVARARDARSRARVLSSTVPDYVHAEREPASARGRNDSWWAAESTDFRRHRGAVFTGSLLADPTMPVVPEAAEPNDSAATASGTGVGTTRRAIRTTGTITGGDQDFYRLRGAGLTSVATLTPGSDLDTVLTVFDAAGAEIASNDNVGPSIDATLSVELTAGADHFVRVTGGPNSSGTYELTLGTGEGKGDKDFFAIDLKAGDVVGASVTGSARKVVVHDTRGREVQGSRQDFSVVYPATSPLPGGGNAVTDYIAPRDGRYHVGVEDGAGRYDLTVKAFRPGSEKAGLQTVFVDFDGALVDTSPWGVPGTRSLSPMVHFLAAWGLSASDENAVISAAVNTIRENLALRGDFGVRLLDSRHHADPWGQKNVSRLVIGGTVAESGVDTVAIAQSIDPGNFGHEETALVQLDRLSLPAGPPISLNTYVKPESDKILFVGRALGNIAAHELGHISGSWHQDQFNEHDTLMDQGGNPTAMFAVGADAAGGTADDTDMDFGEDVFVPNEGFTGIEDAATRTKWGYSRG</sequence>
<feature type="signal peptide" evidence="1">
    <location>
        <begin position="1"/>
        <end position="21"/>
    </location>
</feature>
<keyword evidence="3" id="KW-1185">Reference proteome</keyword>
<feature type="chain" id="PRO_5046079620" description="Pre-peptidase C-terminal domain-containing protein" evidence="1">
    <location>
        <begin position="22"/>
        <end position="566"/>
    </location>
</feature>
<evidence type="ECO:0000313" key="2">
    <source>
        <dbReference type="EMBL" id="MDX8053878.1"/>
    </source>
</evidence>
<accession>A0ABU4U0M4</accession>
<reference evidence="2 3" key="1">
    <citation type="submission" date="2023-11" db="EMBL/GenBank/DDBJ databases">
        <title>Lentzea sokolovensis, sp. nov., Lentzea kristufkii, sp. nov., and Lentzea miocenensis, sp. nov., rare actinobacteria from Sokolov Coal Basin, Miocene lacustrine sediment, Czech Republic.</title>
        <authorList>
            <person name="Lara A."/>
            <person name="Kotroba L."/>
            <person name="Nouioui I."/>
            <person name="Neumann-Schaal M."/>
            <person name="Mast Y."/>
            <person name="Chronakova A."/>
        </authorList>
    </citation>
    <scope>NUCLEOTIDE SEQUENCE [LARGE SCALE GENOMIC DNA]</scope>
    <source>
        <strain evidence="2 3">BCCO 10_0798</strain>
    </source>
</reference>
<name>A0ABU4U0M4_9PSEU</name>
<evidence type="ECO:0000256" key="1">
    <source>
        <dbReference type="SAM" id="SignalP"/>
    </source>
</evidence>
<evidence type="ECO:0008006" key="4">
    <source>
        <dbReference type="Google" id="ProtNLM"/>
    </source>
</evidence>
<dbReference type="Proteomes" id="UP001271792">
    <property type="component" value="Unassembled WGS sequence"/>
</dbReference>
<dbReference type="EMBL" id="JAXAVV010000018">
    <property type="protein sequence ID" value="MDX8053878.1"/>
    <property type="molecule type" value="Genomic_DNA"/>
</dbReference>
<keyword evidence="1" id="KW-0732">Signal</keyword>
<comment type="caution">
    <text evidence="2">The sequence shown here is derived from an EMBL/GenBank/DDBJ whole genome shotgun (WGS) entry which is preliminary data.</text>
</comment>
<organism evidence="2 3">
    <name type="scientific">Lentzea kristufekii</name>
    <dbReference type="NCBI Taxonomy" id="3095430"/>
    <lineage>
        <taxon>Bacteria</taxon>
        <taxon>Bacillati</taxon>
        <taxon>Actinomycetota</taxon>
        <taxon>Actinomycetes</taxon>
        <taxon>Pseudonocardiales</taxon>
        <taxon>Pseudonocardiaceae</taxon>
        <taxon>Lentzea</taxon>
    </lineage>
</organism>
<evidence type="ECO:0000313" key="3">
    <source>
        <dbReference type="Proteomes" id="UP001271792"/>
    </source>
</evidence>
<protein>
    <recommendedName>
        <fullName evidence="4">Pre-peptidase C-terminal domain-containing protein</fullName>
    </recommendedName>
</protein>
<gene>
    <name evidence="2" type="ORF">SK571_31295</name>
</gene>
<proteinExistence type="predicted"/>
<dbReference type="RefSeq" id="WP_319987685.1">
    <property type="nucleotide sequence ID" value="NZ_JAXAVV010000018.1"/>
</dbReference>
<dbReference type="Gene3D" id="2.60.120.380">
    <property type="match status" value="2"/>
</dbReference>